<accession>A0A1S2YYS6</accession>
<dbReference type="PANTHER" id="PTHR35490">
    <property type="entry name" value="BACTERIOPHAGE N4 ADSORPTION B PROTEIN"/>
    <property type="match status" value="1"/>
</dbReference>
<reference evidence="3" key="1">
    <citation type="journal article" date="2013" name="Nat. Biotechnol.">
        <title>Draft genome sequence of chickpea (Cicer arietinum) provides a resource for trait improvement.</title>
        <authorList>
            <person name="Varshney R.K."/>
            <person name="Song C."/>
            <person name="Saxena R.K."/>
            <person name="Azam S."/>
            <person name="Yu S."/>
            <person name="Sharpe A.G."/>
            <person name="Cannon S."/>
            <person name="Baek J."/>
            <person name="Rosen B.D."/>
            <person name="Tar'an B."/>
            <person name="Millan T."/>
            <person name="Zhang X."/>
            <person name="Ramsay L.D."/>
            <person name="Iwata A."/>
            <person name="Wang Y."/>
            <person name="Nelson W."/>
            <person name="Farmer A.D."/>
            <person name="Gaur P.M."/>
            <person name="Soderlund C."/>
            <person name="Penmetsa R.V."/>
            <person name="Xu C."/>
            <person name="Bharti A.K."/>
            <person name="He W."/>
            <person name="Winter P."/>
            <person name="Zhao S."/>
            <person name="Hane J.K."/>
            <person name="Carrasquilla-Garcia N."/>
            <person name="Condie J.A."/>
            <person name="Upadhyaya H.D."/>
            <person name="Luo M.C."/>
            <person name="Thudi M."/>
            <person name="Gowda C.L."/>
            <person name="Singh N.P."/>
            <person name="Lichtenzveig J."/>
            <person name="Gali K.K."/>
            <person name="Rubio J."/>
            <person name="Nadarajan N."/>
            <person name="Dolezel J."/>
            <person name="Bansal K.C."/>
            <person name="Xu X."/>
            <person name="Edwards D."/>
            <person name="Zhang G."/>
            <person name="Kahl G."/>
            <person name="Gil J."/>
            <person name="Singh K.B."/>
            <person name="Datta S.K."/>
            <person name="Jackson S.A."/>
            <person name="Wang J."/>
            <person name="Cook D.R."/>
        </authorList>
    </citation>
    <scope>NUCLEOTIDE SEQUENCE [LARGE SCALE GENOMIC DNA]</scope>
    <source>
        <strain evidence="3">cv. CDC Frontier</strain>
    </source>
</reference>
<dbReference type="PaxDb" id="3827-XP_004512069.1"/>
<sequence>MPAFTAIALDRFLETGASKPIDKPIPTSMPVPKSQALERTTSAPAAKSNVPRPPLKPALYTTPEVKPLPVADTPSSFPPSPYIVNHKRRGPCLLKSSSEASVLSKKNVSGDEKVNDKSFDTVVASSAGDLQFNFINPRLVEEENANGVCGGEFDRSNGSEVVNGHREPENSSLANVIVRDNGPALNSERLSEIEDFFDLQDSTSFTSNTDVEENAGTDQSAKFNSPGAEFYDAWEELSSDAATQNSANDVEAELHEMRLSLLMEIEKQKQAEESLNNMKSQWESIRQGLCLAGIVLPADLTAVAEGEQPNYDPVEDLYQQLYVARFVSDTIGRGTVRAEVEMEMEAQLESKNFEIARLLERLHCYETMNREMSQRNQEAVEMARRERQRKSRRQKWIWGITTVISLGTAAIAWSYLPVGRGSSSAEDHLVPEHDDTTE</sequence>
<dbReference type="RefSeq" id="XP_027193377.1">
    <property type="nucleotide sequence ID" value="XM_027337576.1"/>
</dbReference>
<protein>
    <submittedName>
        <fullName evidence="4 5">Uncharacterized protein LOC101510010</fullName>
    </submittedName>
</protein>
<keyword evidence="2" id="KW-0812">Transmembrane</keyword>
<gene>
    <name evidence="4 5 6" type="primary">LOC101510010</name>
</gene>
<feature type="transmembrane region" description="Helical" evidence="2">
    <location>
        <begin position="396"/>
        <end position="416"/>
    </location>
</feature>
<dbReference type="GeneID" id="101510010"/>
<dbReference type="PANTHER" id="PTHR35490:SF2">
    <property type="entry name" value="BACTERIOPHAGE N4 ADSORPTION B PROTEIN"/>
    <property type="match status" value="1"/>
</dbReference>
<dbReference type="KEGG" id="cam:101510010"/>
<name>A0A1S2YYS6_CICAR</name>
<dbReference type="RefSeq" id="XP_004512070.1">
    <property type="nucleotide sequence ID" value="XM_004512013.3"/>
</dbReference>
<keyword evidence="2" id="KW-1133">Transmembrane helix</keyword>
<keyword evidence="3" id="KW-1185">Reference proteome</keyword>
<evidence type="ECO:0000313" key="4">
    <source>
        <dbReference type="RefSeq" id="XP_004512069.1"/>
    </source>
</evidence>
<organism evidence="5">
    <name type="scientific">Cicer arietinum</name>
    <name type="common">Chickpea</name>
    <name type="synonym">Garbanzo</name>
    <dbReference type="NCBI Taxonomy" id="3827"/>
    <lineage>
        <taxon>Eukaryota</taxon>
        <taxon>Viridiplantae</taxon>
        <taxon>Streptophyta</taxon>
        <taxon>Embryophyta</taxon>
        <taxon>Tracheophyta</taxon>
        <taxon>Spermatophyta</taxon>
        <taxon>Magnoliopsida</taxon>
        <taxon>eudicotyledons</taxon>
        <taxon>Gunneridae</taxon>
        <taxon>Pentapetalae</taxon>
        <taxon>rosids</taxon>
        <taxon>fabids</taxon>
        <taxon>Fabales</taxon>
        <taxon>Fabaceae</taxon>
        <taxon>Papilionoideae</taxon>
        <taxon>50 kb inversion clade</taxon>
        <taxon>NPAAA clade</taxon>
        <taxon>Hologalegina</taxon>
        <taxon>IRL clade</taxon>
        <taxon>Cicereae</taxon>
        <taxon>Cicer</taxon>
    </lineage>
</organism>
<dbReference type="OrthoDB" id="1923043at2759"/>
<evidence type="ECO:0000256" key="1">
    <source>
        <dbReference type="SAM" id="MobiDB-lite"/>
    </source>
</evidence>
<evidence type="ECO:0000313" key="5">
    <source>
        <dbReference type="RefSeq" id="XP_004512070.1"/>
    </source>
</evidence>
<reference evidence="4 5" key="2">
    <citation type="submission" date="2023-09" db="UniProtKB">
        <authorList>
            <consortium name="RefSeq"/>
        </authorList>
    </citation>
    <scope>IDENTIFICATION</scope>
    <source>
        <tissue evidence="4 5">Etiolated seedlings</tissue>
    </source>
</reference>
<feature type="region of interest" description="Disordered" evidence="1">
    <location>
        <begin position="17"/>
        <end position="67"/>
    </location>
</feature>
<dbReference type="Proteomes" id="UP000087171">
    <property type="component" value="Chromosome Ca8"/>
</dbReference>
<evidence type="ECO:0000313" key="6">
    <source>
        <dbReference type="RefSeq" id="XP_027193377.1"/>
    </source>
</evidence>
<evidence type="ECO:0000256" key="2">
    <source>
        <dbReference type="SAM" id="Phobius"/>
    </source>
</evidence>
<dbReference type="eggNOG" id="ENOG502QPVC">
    <property type="taxonomic scope" value="Eukaryota"/>
</dbReference>
<dbReference type="AlphaFoldDB" id="A0A1S2YYS6"/>
<dbReference type="STRING" id="3827.A0A1S2YYS6"/>
<proteinExistence type="predicted"/>
<dbReference type="RefSeq" id="XP_004512069.1">
    <property type="nucleotide sequence ID" value="XM_004512012.3"/>
</dbReference>
<evidence type="ECO:0000313" key="3">
    <source>
        <dbReference type="Proteomes" id="UP000087171"/>
    </source>
</evidence>
<keyword evidence="2" id="KW-0472">Membrane</keyword>